<evidence type="ECO:0000313" key="2">
    <source>
        <dbReference type="EMBL" id="PZR53422.1"/>
    </source>
</evidence>
<organism evidence="2 3">
    <name type="scientific">Xylanimonas oleitrophica</name>
    <dbReference type="NCBI Taxonomy" id="2607479"/>
    <lineage>
        <taxon>Bacteria</taxon>
        <taxon>Bacillati</taxon>
        <taxon>Actinomycetota</taxon>
        <taxon>Actinomycetes</taxon>
        <taxon>Micrococcales</taxon>
        <taxon>Promicromonosporaceae</taxon>
        <taxon>Xylanimonas</taxon>
    </lineage>
</organism>
<proteinExistence type="predicted"/>
<gene>
    <name evidence="2" type="ORF">DNL40_07890</name>
</gene>
<dbReference type="RefSeq" id="WP_111250700.1">
    <property type="nucleotide sequence ID" value="NZ_QKWH01000004.1"/>
</dbReference>
<protein>
    <submittedName>
        <fullName evidence="2">Uncharacterized protein</fullName>
    </submittedName>
</protein>
<accession>A0A2W5WR95</accession>
<dbReference type="Proteomes" id="UP000248783">
    <property type="component" value="Unassembled WGS sequence"/>
</dbReference>
<evidence type="ECO:0000313" key="3">
    <source>
        <dbReference type="Proteomes" id="UP000248783"/>
    </source>
</evidence>
<sequence>MNGYRLSGAAGAGSAGASALTGAASPDATLRAACAAVDDALAHLHQASALGWFSPAAEAFGERLADVVHAVRHDAGALAAAHRAAVLLRAGAPR</sequence>
<dbReference type="AlphaFoldDB" id="A0A2W5WR95"/>
<comment type="caution">
    <text evidence="2">The sequence shown here is derived from an EMBL/GenBank/DDBJ whole genome shotgun (WGS) entry which is preliminary data.</text>
</comment>
<dbReference type="EMBL" id="QKWH01000004">
    <property type="protein sequence ID" value="PZR53422.1"/>
    <property type="molecule type" value="Genomic_DNA"/>
</dbReference>
<keyword evidence="3" id="KW-1185">Reference proteome</keyword>
<feature type="region of interest" description="Disordered" evidence="1">
    <location>
        <begin position="1"/>
        <end position="21"/>
    </location>
</feature>
<name>A0A2W5WR95_9MICO</name>
<reference evidence="2 3" key="1">
    <citation type="submission" date="2018-06" db="EMBL/GenBank/DDBJ databases">
        <title>Whole genome sequencing of a novel hydrocarbon degrading bacterial strain, PW21 isolated from oil contaminated produced water sample.</title>
        <authorList>
            <person name="Nagkirti P."/>
            <person name="Shaikh A."/>
            <person name="Gowdaman V."/>
            <person name="Engineer A.E."/>
            <person name="Dagar S."/>
            <person name="Dhakephalkar P.K."/>
        </authorList>
    </citation>
    <scope>NUCLEOTIDE SEQUENCE [LARGE SCALE GENOMIC DNA]</scope>
    <source>
        <strain evidence="2 3">PW21</strain>
    </source>
</reference>
<evidence type="ECO:0000256" key="1">
    <source>
        <dbReference type="SAM" id="MobiDB-lite"/>
    </source>
</evidence>